<evidence type="ECO:0000313" key="8">
    <source>
        <dbReference type="EMBL" id="GAC13692.1"/>
    </source>
</evidence>
<dbReference type="GO" id="GO:0043190">
    <property type="term" value="C:ATP-binding cassette (ABC) transporter complex"/>
    <property type="evidence" value="ECO:0007669"/>
    <property type="project" value="InterPro"/>
</dbReference>
<dbReference type="PIRSF" id="PIRSF006648">
    <property type="entry name" value="DrrB"/>
    <property type="match status" value="1"/>
</dbReference>
<keyword evidence="9" id="KW-1185">Reference proteome</keyword>
<evidence type="ECO:0000259" key="7">
    <source>
        <dbReference type="Pfam" id="PF01061"/>
    </source>
</evidence>
<evidence type="ECO:0000256" key="3">
    <source>
        <dbReference type="ARBA" id="ARBA00022692"/>
    </source>
</evidence>
<dbReference type="InterPro" id="IPR000412">
    <property type="entry name" value="ABC_2_transport"/>
</dbReference>
<dbReference type="eggNOG" id="COG0842">
    <property type="taxonomic scope" value="Bacteria"/>
</dbReference>
<dbReference type="STRING" id="1127673.GLIP_1050"/>
<comment type="caution">
    <text evidence="8">The sequence shown here is derived from an EMBL/GenBank/DDBJ whole genome shotgun (WGS) entry which is preliminary data.</text>
</comment>
<sequence>MMSRILHSFVLETGAELLKALRAPEFIFPTLGMPVAFYSLFAIMIPGSSNNPDYLLATYGVFAVMGPAIFGFGISVANERDKGWLDLKLAAPSLGFSYIAAKVCSTLLFSSLSLVIIYLVAGFAAGVVLPQPTWALLLTTHILATFPFILIGLIIGFIFNANAAIAISNVIFLAFAALGGLWIPIMLFPQSMQSFAHFLPTFHLSEIALYVLGAPGERDLNYHILIIAIMSLVLLAATAFAWSKQRNH</sequence>
<accession>K6Y634</accession>
<dbReference type="AlphaFoldDB" id="K6Y634"/>
<keyword evidence="5 6" id="KW-0472">Membrane</keyword>
<feature type="domain" description="ABC-2 type transporter transmembrane" evidence="7">
    <location>
        <begin position="15"/>
        <end position="211"/>
    </location>
</feature>
<dbReference type="PANTHER" id="PTHR43229:SF2">
    <property type="entry name" value="NODULATION PROTEIN J"/>
    <property type="match status" value="1"/>
</dbReference>
<evidence type="ECO:0000256" key="6">
    <source>
        <dbReference type="SAM" id="Phobius"/>
    </source>
</evidence>
<feature type="transmembrane region" description="Helical" evidence="6">
    <location>
        <begin position="57"/>
        <end position="77"/>
    </location>
</feature>
<dbReference type="InterPro" id="IPR051784">
    <property type="entry name" value="Nod_factor_ABC_transporter"/>
</dbReference>
<dbReference type="InterPro" id="IPR013525">
    <property type="entry name" value="ABC2_TM"/>
</dbReference>
<evidence type="ECO:0000313" key="9">
    <source>
        <dbReference type="Proteomes" id="UP000006334"/>
    </source>
</evidence>
<protein>
    <submittedName>
        <fullName evidence="8">Antibiotic transport system permease protein</fullName>
    </submittedName>
</protein>
<organism evidence="8 9">
    <name type="scientific">Aliiglaciecola lipolytica E3</name>
    <dbReference type="NCBI Taxonomy" id="1127673"/>
    <lineage>
        <taxon>Bacteria</taxon>
        <taxon>Pseudomonadati</taxon>
        <taxon>Pseudomonadota</taxon>
        <taxon>Gammaproteobacteria</taxon>
        <taxon>Alteromonadales</taxon>
        <taxon>Alteromonadaceae</taxon>
        <taxon>Aliiglaciecola</taxon>
    </lineage>
</organism>
<feature type="transmembrane region" description="Helical" evidence="6">
    <location>
        <begin position="165"/>
        <end position="188"/>
    </location>
</feature>
<reference evidence="8 9" key="1">
    <citation type="journal article" date="2017" name="Antonie Van Leeuwenhoek">
        <title>Rhizobium rhizosphaerae sp. nov., a novel species isolated from rice rhizosphere.</title>
        <authorList>
            <person name="Zhao J.J."/>
            <person name="Zhang J."/>
            <person name="Zhang R.J."/>
            <person name="Zhang C.W."/>
            <person name="Yin H.Q."/>
            <person name="Zhang X.X."/>
        </authorList>
    </citation>
    <scope>NUCLEOTIDE SEQUENCE [LARGE SCALE GENOMIC DNA]</scope>
    <source>
        <strain evidence="8 9">E3</strain>
    </source>
</reference>
<feature type="transmembrane region" description="Helical" evidence="6">
    <location>
        <begin position="220"/>
        <end position="242"/>
    </location>
</feature>
<feature type="transmembrane region" description="Helical" evidence="6">
    <location>
        <begin position="136"/>
        <end position="159"/>
    </location>
</feature>
<gene>
    <name evidence="8" type="ORF">GLIP_1050</name>
</gene>
<comment type="similarity">
    <text evidence="2">Belongs to the ABC-2 integral membrane protein family.</text>
</comment>
<evidence type="ECO:0000256" key="2">
    <source>
        <dbReference type="ARBA" id="ARBA00007783"/>
    </source>
</evidence>
<feature type="transmembrane region" description="Helical" evidence="6">
    <location>
        <begin position="107"/>
        <end position="129"/>
    </location>
</feature>
<comment type="subcellular location">
    <subcellularLocation>
        <location evidence="1">Membrane</location>
        <topology evidence="1">Multi-pass membrane protein</topology>
    </subcellularLocation>
</comment>
<evidence type="ECO:0000256" key="4">
    <source>
        <dbReference type="ARBA" id="ARBA00022989"/>
    </source>
</evidence>
<dbReference type="Pfam" id="PF01061">
    <property type="entry name" value="ABC2_membrane"/>
    <property type="match status" value="1"/>
</dbReference>
<dbReference type="EMBL" id="BAEN01000022">
    <property type="protein sequence ID" value="GAC13692.1"/>
    <property type="molecule type" value="Genomic_DNA"/>
</dbReference>
<evidence type="ECO:0000256" key="1">
    <source>
        <dbReference type="ARBA" id="ARBA00004141"/>
    </source>
</evidence>
<keyword evidence="4 6" id="KW-1133">Transmembrane helix</keyword>
<feature type="transmembrane region" description="Helical" evidence="6">
    <location>
        <begin position="26"/>
        <end position="45"/>
    </location>
</feature>
<name>K6Y634_9ALTE</name>
<proteinExistence type="inferred from homology"/>
<dbReference type="Proteomes" id="UP000006334">
    <property type="component" value="Unassembled WGS sequence"/>
</dbReference>
<dbReference type="GO" id="GO:0140359">
    <property type="term" value="F:ABC-type transporter activity"/>
    <property type="evidence" value="ECO:0007669"/>
    <property type="project" value="InterPro"/>
</dbReference>
<dbReference type="PANTHER" id="PTHR43229">
    <property type="entry name" value="NODULATION PROTEIN J"/>
    <property type="match status" value="1"/>
</dbReference>
<evidence type="ECO:0000256" key="5">
    <source>
        <dbReference type="ARBA" id="ARBA00023136"/>
    </source>
</evidence>
<keyword evidence="3 6" id="KW-0812">Transmembrane</keyword>